<accession>F6HLZ2</accession>
<protein>
    <submittedName>
        <fullName evidence="1">Uncharacterized protein</fullName>
    </submittedName>
</protein>
<organism evidence="1 2">
    <name type="scientific">Vitis vinifera</name>
    <name type="common">Grape</name>
    <dbReference type="NCBI Taxonomy" id="29760"/>
    <lineage>
        <taxon>Eukaryota</taxon>
        <taxon>Viridiplantae</taxon>
        <taxon>Streptophyta</taxon>
        <taxon>Embryophyta</taxon>
        <taxon>Tracheophyta</taxon>
        <taxon>Spermatophyta</taxon>
        <taxon>Magnoliopsida</taxon>
        <taxon>eudicotyledons</taxon>
        <taxon>Gunneridae</taxon>
        <taxon>Pentapetalae</taxon>
        <taxon>rosids</taxon>
        <taxon>Vitales</taxon>
        <taxon>Vitaceae</taxon>
        <taxon>Viteae</taxon>
        <taxon>Vitis</taxon>
    </lineage>
</organism>
<evidence type="ECO:0000313" key="1">
    <source>
        <dbReference type="EMBL" id="CCB55867.1"/>
    </source>
</evidence>
<dbReference type="EMBL" id="FN595992">
    <property type="protein sequence ID" value="CCB55867.1"/>
    <property type="molecule type" value="Genomic_DNA"/>
</dbReference>
<sequence length="62" mass="7108">MTKILMSATTQTKIFATRWLFAVTSLAVTHALAQLVTMEMARKMELGAYVASMDICYHWYFL</sequence>
<keyword evidence="2" id="KW-1185">Reference proteome</keyword>
<dbReference type="InParanoid" id="F6HLZ2"/>
<dbReference type="PaxDb" id="29760-VIT_10s0003g05170.t01"/>
<dbReference type="HOGENOM" id="CLU_2908654_0_0_1"/>
<gene>
    <name evidence="1" type="ordered locus">VIT_10s0003g05170</name>
</gene>
<reference evidence="2" key="1">
    <citation type="journal article" date="2007" name="Nature">
        <title>The grapevine genome sequence suggests ancestral hexaploidization in major angiosperm phyla.</title>
        <authorList>
            <consortium name="The French-Italian Public Consortium for Grapevine Genome Characterization."/>
            <person name="Jaillon O."/>
            <person name="Aury J.-M."/>
            <person name="Noel B."/>
            <person name="Policriti A."/>
            <person name="Clepet C."/>
            <person name="Casagrande A."/>
            <person name="Choisne N."/>
            <person name="Aubourg S."/>
            <person name="Vitulo N."/>
            <person name="Jubin C."/>
            <person name="Vezzi A."/>
            <person name="Legeai F."/>
            <person name="Hugueney P."/>
            <person name="Dasilva C."/>
            <person name="Horner D."/>
            <person name="Mica E."/>
            <person name="Jublot D."/>
            <person name="Poulain J."/>
            <person name="Bruyere C."/>
            <person name="Billault A."/>
            <person name="Segurens B."/>
            <person name="Gouyvenoux M."/>
            <person name="Ugarte E."/>
            <person name="Cattonaro F."/>
            <person name="Anthouard V."/>
            <person name="Vico V."/>
            <person name="Del Fabbro C."/>
            <person name="Alaux M."/>
            <person name="Di Gaspero G."/>
            <person name="Dumas V."/>
            <person name="Felice N."/>
            <person name="Paillard S."/>
            <person name="Juman I."/>
            <person name="Moroldo M."/>
            <person name="Scalabrin S."/>
            <person name="Canaguier A."/>
            <person name="Le Clainche I."/>
            <person name="Malacrida G."/>
            <person name="Durand E."/>
            <person name="Pesole G."/>
            <person name="Laucou V."/>
            <person name="Chatelet P."/>
            <person name="Merdinoglu D."/>
            <person name="Delledonne M."/>
            <person name="Pezzotti M."/>
            <person name="Lecharny A."/>
            <person name="Scarpelli C."/>
            <person name="Artiguenave F."/>
            <person name="Pe M.E."/>
            <person name="Valle G."/>
            <person name="Morgante M."/>
            <person name="Caboche M."/>
            <person name="Adam-Blondon A.-F."/>
            <person name="Weissenbach J."/>
            <person name="Quetier F."/>
            <person name="Wincker P."/>
        </authorList>
    </citation>
    <scope>NUCLEOTIDE SEQUENCE [LARGE SCALE GENOMIC DNA]</scope>
    <source>
        <strain evidence="2">cv. Pinot noir / PN40024</strain>
    </source>
</reference>
<name>F6HLZ2_VITVI</name>
<evidence type="ECO:0000313" key="2">
    <source>
        <dbReference type="Proteomes" id="UP000009183"/>
    </source>
</evidence>
<dbReference type="AlphaFoldDB" id="F6HLZ2"/>
<dbReference type="Proteomes" id="UP000009183">
    <property type="component" value="Chromosome 10"/>
</dbReference>
<proteinExistence type="predicted"/>